<comment type="caution">
    <text evidence="7">The sequence shown here is derived from an EMBL/GenBank/DDBJ whole genome shotgun (WGS) entry which is preliminary data.</text>
</comment>
<proteinExistence type="predicted"/>
<dbReference type="GO" id="GO:0003677">
    <property type="term" value="F:DNA binding"/>
    <property type="evidence" value="ECO:0007669"/>
    <property type="project" value="InterPro"/>
</dbReference>
<evidence type="ECO:0000256" key="5">
    <source>
        <dbReference type="PROSITE-ProRule" id="PRU00560"/>
    </source>
</evidence>
<accession>A0A919TMA8</accession>
<dbReference type="GO" id="GO:0016787">
    <property type="term" value="F:hydrolase activity"/>
    <property type="evidence" value="ECO:0007669"/>
    <property type="project" value="UniProtKB-UniRule"/>
</dbReference>
<dbReference type="InterPro" id="IPR000212">
    <property type="entry name" value="DNA_helicase_UvrD/REP"/>
</dbReference>
<dbReference type="InterPro" id="IPR027417">
    <property type="entry name" value="P-loop_NTPase"/>
</dbReference>
<evidence type="ECO:0000256" key="4">
    <source>
        <dbReference type="ARBA" id="ARBA00022840"/>
    </source>
</evidence>
<feature type="binding site" evidence="5">
    <location>
        <begin position="198"/>
        <end position="205"/>
    </location>
    <ligand>
        <name>ATP</name>
        <dbReference type="ChEBI" id="CHEBI:30616"/>
    </ligand>
</feature>
<evidence type="ECO:0000256" key="3">
    <source>
        <dbReference type="ARBA" id="ARBA00022806"/>
    </source>
</evidence>
<keyword evidence="4 5" id="KW-0067">ATP-binding</keyword>
<evidence type="ECO:0000313" key="7">
    <source>
        <dbReference type="EMBL" id="GIF08121.1"/>
    </source>
</evidence>
<dbReference type="Gene3D" id="3.40.50.300">
    <property type="entry name" value="P-loop containing nucleotide triphosphate hydrolases"/>
    <property type="match status" value="3"/>
</dbReference>
<feature type="domain" description="UvrD-like helicase ATP-binding" evidence="6">
    <location>
        <begin position="177"/>
        <end position="613"/>
    </location>
</feature>
<dbReference type="RefSeq" id="WP_203683496.1">
    <property type="nucleotide sequence ID" value="NZ_BOMW01000059.1"/>
</dbReference>
<keyword evidence="1 5" id="KW-0547">Nucleotide-binding</keyword>
<keyword evidence="3 5" id="KW-0347">Helicase</keyword>
<protein>
    <submittedName>
        <fullName evidence="7">DNA helicase</fullName>
    </submittedName>
</protein>
<dbReference type="EMBL" id="BOMW01000059">
    <property type="protein sequence ID" value="GIF08121.1"/>
    <property type="molecule type" value="Genomic_DNA"/>
</dbReference>
<dbReference type="PANTHER" id="PTHR11070:SF45">
    <property type="entry name" value="DNA 3'-5' HELICASE"/>
    <property type="match status" value="1"/>
</dbReference>
<sequence>MSSLSSRAEEQSHLSVIYGRLDELRAEIRDRLDHTRRGTGSGGTKEARSMRDAATYMYAERLAQYEAVEQGLCFGRLDLRDGDRLHIGRIGIHDSEQPLLVDWRAPAARPFYVATAITPYDVTLRRHIRTRGRTVVELDDEILDLDAATDSSVVGEAALLAALTANRTGRMRDIVSTIQAEQDRVIRAEPGGVLVVQGGPGTGKTAVALHRAAYLLYTYREQLSARGVLIVGPNATFLRYISQVLPSLAETGVLLATLGDLFPGVTARRTEPAEVAEIKGRAVMVDVLAAAVRDRQRVPEEPLEIEVDRHPLRLSAADCEPARERARACGLRHNLARPIFVAGVLDALAVQVADRIGADPFWDDPLGEDDALASPNVLDAADLADIRADLAENPLVQAAVDALWPVLTPVRLLTELYGSIDALVSAGSLALSDAECALLWREPGGGWSPADVPLLDEAAELLGEDDRDARRAAAREQARWLSYAQGVLDITAGSKSYELEDDDEAAIPNVADIMQADMLADRLAEREYRTAAERAAADRDWVFGHVIVDEAQELSPMAWRLLMRRCPSRSMTVVGDLAQTGTLGAPAGWADVLAPYVADRWRLAELTVSYRTPAEIMDYTARVLAPVDPSIVPPRPVRSSGVAPWEATGTLDDLVARMSYEIESLGEGRLAVIAPAGYQATLAAALPALTTGPAPDLEERAVLLTVGQAKGLEFDTVVVVDPARLLADSPRGANDLYVALTRPTRRLGVFTPVPGTTFGR</sequence>
<gene>
    <name evidence="7" type="ORF">Asi03nite_56590</name>
</gene>
<keyword evidence="2 5" id="KW-0378">Hydrolase</keyword>
<dbReference type="Pfam" id="PF13538">
    <property type="entry name" value="UvrD_C_2"/>
    <property type="match status" value="1"/>
</dbReference>
<dbReference type="AlphaFoldDB" id="A0A919TMA8"/>
<evidence type="ECO:0000256" key="1">
    <source>
        <dbReference type="ARBA" id="ARBA00022741"/>
    </source>
</evidence>
<dbReference type="GO" id="GO:0043138">
    <property type="term" value="F:3'-5' DNA helicase activity"/>
    <property type="evidence" value="ECO:0007669"/>
    <property type="project" value="TreeGrafter"/>
</dbReference>
<organism evidence="7 8">
    <name type="scientific">Actinoplanes siamensis</name>
    <dbReference type="NCBI Taxonomy" id="1223317"/>
    <lineage>
        <taxon>Bacteria</taxon>
        <taxon>Bacillati</taxon>
        <taxon>Actinomycetota</taxon>
        <taxon>Actinomycetes</taxon>
        <taxon>Micromonosporales</taxon>
        <taxon>Micromonosporaceae</taxon>
        <taxon>Actinoplanes</taxon>
    </lineage>
</organism>
<dbReference type="SUPFAM" id="SSF52540">
    <property type="entry name" value="P-loop containing nucleoside triphosphate hydrolases"/>
    <property type="match status" value="1"/>
</dbReference>
<name>A0A919TMA8_9ACTN</name>
<dbReference type="PANTHER" id="PTHR11070">
    <property type="entry name" value="UVRD / RECB / PCRA DNA HELICASE FAMILY MEMBER"/>
    <property type="match status" value="1"/>
</dbReference>
<dbReference type="GO" id="GO:0005829">
    <property type="term" value="C:cytosol"/>
    <property type="evidence" value="ECO:0007669"/>
    <property type="project" value="TreeGrafter"/>
</dbReference>
<dbReference type="PROSITE" id="PS51198">
    <property type="entry name" value="UVRD_HELICASE_ATP_BIND"/>
    <property type="match status" value="1"/>
</dbReference>
<dbReference type="GO" id="GO:0005524">
    <property type="term" value="F:ATP binding"/>
    <property type="evidence" value="ECO:0007669"/>
    <property type="project" value="UniProtKB-UniRule"/>
</dbReference>
<reference evidence="7" key="1">
    <citation type="submission" date="2021-01" db="EMBL/GenBank/DDBJ databases">
        <title>Whole genome shotgun sequence of Actinoplanes siamensis NBRC 109076.</title>
        <authorList>
            <person name="Komaki H."/>
            <person name="Tamura T."/>
        </authorList>
    </citation>
    <scope>NUCLEOTIDE SEQUENCE</scope>
    <source>
        <strain evidence="7">NBRC 109076</strain>
    </source>
</reference>
<keyword evidence="8" id="KW-1185">Reference proteome</keyword>
<dbReference type="InterPro" id="IPR027785">
    <property type="entry name" value="UvrD-like_helicase_C"/>
</dbReference>
<dbReference type="GO" id="GO:0000725">
    <property type="term" value="P:recombinational repair"/>
    <property type="evidence" value="ECO:0007669"/>
    <property type="project" value="TreeGrafter"/>
</dbReference>
<dbReference type="Proteomes" id="UP000629619">
    <property type="component" value="Unassembled WGS sequence"/>
</dbReference>
<evidence type="ECO:0000259" key="6">
    <source>
        <dbReference type="PROSITE" id="PS51198"/>
    </source>
</evidence>
<dbReference type="InterPro" id="IPR014016">
    <property type="entry name" value="UvrD-like_ATP-bd"/>
</dbReference>
<evidence type="ECO:0000256" key="2">
    <source>
        <dbReference type="ARBA" id="ARBA00022801"/>
    </source>
</evidence>
<evidence type="ECO:0000313" key="8">
    <source>
        <dbReference type="Proteomes" id="UP000629619"/>
    </source>
</evidence>